<dbReference type="WBParaSite" id="MBELARI_LOCUS20028">
    <property type="protein sequence ID" value="MBELARI_LOCUS20028"/>
    <property type="gene ID" value="MBELARI_LOCUS20028"/>
</dbReference>
<evidence type="ECO:0000256" key="9">
    <source>
        <dbReference type="RuleBase" id="RU362096"/>
    </source>
</evidence>
<comment type="catalytic activity">
    <reaction evidence="6 9">
        <text>L-tyrosyl-[protein] + ATP = O-phospho-L-tyrosyl-[protein] + ADP + H(+)</text>
        <dbReference type="Rhea" id="RHEA:10596"/>
        <dbReference type="Rhea" id="RHEA-COMP:10136"/>
        <dbReference type="Rhea" id="RHEA-COMP:20101"/>
        <dbReference type="ChEBI" id="CHEBI:15378"/>
        <dbReference type="ChEBI" id="CHEBI:30616"/>
        <dbReference type="ChEBI" id="CHEBI:46858"/>
        <dbReference type="ChEBI" id="CHEBI:61978"/>
        <dbReference type="ChEBI" id="CHEBI:456216"/>
        <dbReference type="EC" id="2.7.10.2"/>
    </reaction>
</comment>
<dbReference type="InterPro" id="IPR011009">
    <property type="entry name" value="Kinase-like_dom_sf"/>
</dbReference>
<dbReference type="InterPro" id="IPR017441">
    <property type="entry name" value="Protein_kinase_ATP_BS"/>
</dbReference>
<evidence type="ECO:0000313" key="14">
    <source>
        <dbReference type="WBParaSite" id="MBELARI_LOCUS20028"/>
    </source>
</evidence>
<dbReference type="PRINTS" id="PR00109">
    <property type="entry name" value="TYRKINASE"/>
</dbReference>
<dbReference type="Gene3D" id="3.30.505.10">
    <property type="entry name" value="SH2 domain"/>
    <property type="match status" value="1"/>
</dbReference>
<evidence type="ECO:0000256" key="4">
    <source>
        <dbReference type="ARBA" id="ARBA00022840"/>
    </source>
</evidence>
<keyword evidence="4 8" id="KW-0067">ATP-binding</keyword>
<dbReference type="PROSITE" id="PS00107">
    <property type="entry name" value="PROTEIN_KINASE_ATP"/>
    <property type="match status" value="1"/>
</dbReference>
<dbReference type="PROSITE" id="PS00109">
    <property type="entry name" value="PROTEIN_KINASE_TYR"/>
    <property type="match status" value="1"/>
</dbReference>
<dbReference type="Proteomes" id="UP000887575">
    <property type="component" value="Unassembled WGS sequence"/>
</dbReference>
<evidence type="ECO:0000259" key="12">
    <source>
        <dbReference type="PROSITE" id="PS50011"/>
    </source>
</evidence>
<evidence type="ECO:0000259" key="11">
    <source>
        <dbReference type="PROSITE" id="PS50001"/>
    </source>
</evidence>
<dbReference type="SMART" id="SM00219">
    <property type="entry name" value="TyrKc"/>
    <property type="match status" value="1"/>
</dbReference>
<dbReference type="InterPro" id="IPR000980">
    <property type="entry name" value="SH2"/>
</dbReference>
<dbReference type="AlphaFoldDB" id="A0AAF3F0R1"/>
<feature type="region of interest" description="Disordered" evidence="10">
    <location>
        <begin position="605"/>
        <end position="664"/>
    </location>
</feature>
<sequence length="664" mass="74781">MTEIAEGIAKSQAEVGVSLRFPVPLERLKQLEQLEQLEPLKQLEQLDTDLSPTQRTTSCTTADVLSDDVNNGNDVVDKRLLKKLKGGAELVPLQGSIVDPIRALERSGGNEPRSSQMIVIKDEDVKTAEPLDKEMEATKRIALPEQAQWYYQKNQLPLEQQPYYHGYMNREDSEKIVSRRGCGRFLVRRLTFTNGDYCYVITISKTTKNGSLRTGVNTSTSAVGGNHEGSFRASITILTSTIAERLSQIGESKPLNDVAHVRVQNTQGHHWFWLTEFMFRSVQDLIEFHSKTGYSIDDDGTIFITQAIRRSSWQLEHEQLKTGKQLGKGNFGEVFTGIFQPGVFLRAKKCAIKTMKQTGKHASDNSEFLHEANVMLSLRHRHVVQLFGVAALKDPIMIVMELAPGGSLLSRLRKTPKMSDKTRIRYTIEILMGMAYLEQIEIIHRDLAARNVLLDSWDTVKISDFGLSVKGREHHVQGKIQIPTRWVAPEVMLCGIFSSKSDVWAYGVTVWEIFSGGRPPYEHILQNDKVRDGVLFGNLRLVTPRDCPQSCGQLMSACFLTEWTKRATFGHLKKCFNGRAFCQLPMDSAEKRSSWWHRLSSISRRSGKKKNNSDKNARPSDDIKKATTKTTTATAAPVAQLAQNSLPFPSTHPPLENALEKREK</sequence>
<evidence type="ECO:0000256" key="7">
    <source>
        <dbReference type="PROSITE-ProRule" id="PRU00191"/>
    </source>
</evidence>
<feature type="domain" description="Protein kinase" evidence="12">
    <location>
        <begin position="320"/>
        <end position="582"/>
    </location>
</feature>
<protein>
    <recommendedName>
        <fullName evidence="9">Tyrosine-protein kinase</fullName>
        <ecNumber evidence="9">2.7.10.2</ecNumber>
    </recommendedName>
</protein>
<dbReference type="SMART" id="SM00252">
    <property type="entry name" value="SH2"/>
    <property type="match status" value="1"/>
</dbReference>
<keyword evidence="3 9" id="KW-0418">Kinase</keyword>
<dbReference type="InterPro" id="IPR000719">
    <property type="entry name" value="Prot_kinase_dom"/>
</dbReference>
<proteinExistence type="inferred from homology"/>
<evidence type="ECO:0000256" key="8">
    <source>
        <dbReference type="PROSITE-ProRule" id="PRU10141"/>
    </source>
</evidence>
<feature type="compositionally biased region" description="Basic and acidic residues" evidence="10">
    <location>
        <begin position="611"/>
        <end position="625"/>
    </location>
</feature>
<dbReference type="GO" id="GO:0005524">
    <property type="term" value="F:ATP binding"/>
    <property type="evidence" value="ECO:0007669"/>
    <property type="project" value="UniProtKB-UniRule"/>
</dbReference>
<accession>A0AAF3F0R1</accession>
<evidence type="ECO:0000313" key="13">
    <source>
        <dbReference type="Proteomes" id="UP000887575"/>
    </source>
</evidence>
<dbReference type="SUPFAM" id="SSF55550">
    <property type="entry name" value="SH2 domain"/>
    <property type="match status" value="1"/>
</dbReference>
<dbReference type="InterPro" id="IPR020635">
    <property type="entry name" value="Tyr_kinase_cat_dom"/>
</dbReference>
<dbReference type="Pfam" id="PF07714">
    <property type="entry name" value="PK_Tyr_Ser-Thr"/>
    <property type="match status" value="1"/>
</dbReference>
<dbReference type="PANTHER" id="PTHR24418">
    <property type="entry name" value="TYROSINE-PROTEIN KINASE"/>
    <property type="match status" value="1"/>
</dbReference>
<dbReference type="EC" id="2.7.10.2" evidence="9"/>
<feature type="binding site" evidence="8">
    <location>
        <position position="353"/>
    </location>
    <ligand>
        <name>ATP</name>
        <dbReference type="ChEBI" id="CHEBI:30616"/>
    </ligand>
</feature>
<evidence type="ECO:0000256" key="3">
    <source>
        <dbReference type="ARBA" id="ARBA00022777"/>
    </source>
</evidence>
<evidence type="ECO:0000256" key="1">
    <source>
        <dbReference type="ARBA" id="ARBA00022679"/>
    </source>
</evidence>
<dbReference type="SUPFAM" id="SSF56112">
    <property type="entry name" value="Protein kinase-like (PK-like)"/>
    <property type="match status" value="1"/>
</dbReference>
<keyword evidence="2 8" id="KW-0547">Nucleotide-binding</keyword>
<organism evidence="13 14">
    <name type="scientific">Mesorhabditis belari</name>
    <dbReference type="NCBI Taxonomy" id="2138241"/>
    <lineage>
        <taxon>Eukaryota</taxon>
        <taxon>Metazoa</taxon>
        <taxon>Ecdysozoa</taxon>
        <taxon>Nematoda</taxon>
        <taxon>Chromadorea</taxon>
        <taxon>Rhabditida</taxon>
        <taxon>Rhabditina</taxon>
        <taxon>Rhabditomorpha</taxon>
        <taxon>Rhabditoidea</taxon>
        <taxon>Rhabditidae</taxon>
        <taxon>Mesorhabditinae</taxon>
        <taxon>Mesorhabditis</taxon>
    </lineage>
</organism>
<reference evidence="14" key="1">
    <citation type="submission" date="2024-02" db="UniProtKB">
        <authorList>
            <consortium name="WormBaseParasite"/>
        </authorList>
    </citation>
    <scope>IDENTIFICATION</scope>
</reference>
<dbReference type="GO" id="GO:0004715">
    <property type="term" value="F:non-membrane spanning protein tyrosine kinase activity"/>
    <property type="evidence" value="ECO:0007669"/>
    <property type="project" value="UniProtKB-EC"/>
</dbReference>
<comment type="similarity">
    <text evidence="9">Belongs to the protein kinase superfamily. Tyr protein kinase family.</text>
</comment>
<dbReference type="InterPro" id="IPR008266">
    <property type="entry name" value="Tyr_kinase_AS"/>
</dbReference>
<evidence type="ECO:0000256" key="2">
    <source>
        <dbReference type="ARBA" id="ARBA00022741"/>
    </source>
</evidence>
<dbReference type="PROSITE" id="PS50011">
    <property type="entry name" value="PROTEIN_KINASE_DOM"/>
    <property type="match status" value="1"/>
</dbReference>
<dbReference type="InterPro" id="IPR050198">
    <property type="entry name" value="Non-receptor_tyrosine_kinases"/>
</dbReference>
<name>A0AAF3F0R1_9BILA</name>
<dbReference type="Gene3D" id="1.10.510.10">
    <property type="entry name" value="Transferase(Phosphotransferase) domain 1"/>
    <property type="match status" value="1"/>
</dbReference>
<dbReference type="InterPro" id="IPR036860">
    <property type="entry name" value="SH2_dom_sf"/>
</dbReference>
<keyword evidence="7" id="KW-0727">SH2 domain</keyword>
<dbReference type="Gene3D" id="3.30.200.20">
    <property type="entry name" value="Phosphorylase Kinase, domain 1"/>
    <property type="match status" value="1"/>
</dbReference>
<dbReference type="InterPro" id="IPR001245">
    <property type="entry name" value="Ser-Thr/Tyr_kinase_cat_dom"/>
</dbReference>
<keyword evidence="1 9" id="KW-0808">Transferase</keyword>
<keyword evidence="5 9" id="KW-0829">Tyrosine-protein kinase</keyword>
<evidence type="ECO:0000256" key="6">
    <source>
        <dbReference type="ARBA" id="ARBA00051245"/>
    </source>
</evidence>
<evidence type="ECO:0000256" key="10">
    <source>
        <dbReference type="SAM" id="MobiDB-lite"/>
    </source>
</evidence>
<dbReference type="CDD" id="cd00192">
    <property type="entry name" value="PTKc"/>
    <property type="match status" value="1"/>
</dbReference>
<evidence type="ECO:0000256" key="5">
    <source>
        <dbReference type="ARBA" id="ARBA00023137"/>
    </source>
</evidence>
<feature type="domain" description="SH2" evidence="11">
    <location>
        <begin position="163"/>
        <end position="308"/>
    </location>
</feature>
<dbReference type="PROSITE" id="PS50001">
    <property type="entry name" value="SH2"/>
    <property type="match status" value="1"/>
</dbReference>
<keyword evidence="13" id="KW-1185">Reference proteome</keyword>